<accession>A0A843W0H7</accession>
<proteinExistence type="predicted"/>
<name>A0A843W0H7_COLES</name>
<organism evidence="2 3">
    <name type="scientific">Colocasia esculenta</name>
    <name type="common">Wild taro</name>
    <name type="synonym">Arum esculentum</name>
    <dbReference type="NCBI Taxonomy" id="4460"/>
    <lineage>
        <taxon>Eukaryota</taxon>
        <taxon>Viridiplantae</taxon>
        <taxon>Streptophyta</taxon>
        <taxon>Embryophyta</taxon>
        <taxon>Tracheophyta</taxon>
        <taxon>Spermatophyta</taxon>
        <taxon>Magnoliopsida</taxon>
        <taxon>Liliopsida</taxon>
        <taxon>Araceae</taxon>
        <taxon>Aroideae</taxon>
        <taxon>Colocasieae</taxon>
        <taxon>Colocasia</taxon>
    </lineage>
</organism>
<keyword evidence="3" id="KW-1185">Reference proteome</keyword>
<dbReference type="Proteomes" id="UP000652761">
    <property type="component" value="Unassembled WGS sequence"/>
</dbReference>
<gene>
    <name evidence="2" type="ORF">Taro_031308</name>
</gene>
<keyword evidence="1" id="KW-1133">Transmembrane helix</keyword>
<evidence type="ECO:0000313" key="3">
    <source>
        <dbReference type="Proteomes" id="UP000652761"/>
    </source>
</evidence>
<keyword evidence="1" id="KW-0812">Transmembrane</keyword>
<comment type="caution">
    <text evidence="2">The sequence shown here is derived from an EMBL/GenBank/DDBJ whole genome shotgun (WGS) entry which is preliminary data.</text>
</comment>
<feature type="transmembrane region" description="Helical" evidence="1">
    <location>
        <begin position="277"/>
        <end position="298"/>
    </location>
</feature>
<keyword evidence="1" id="KW-0472">Membrane</keyword>
<protein>
    <submittedName>
        <fullName evidence="2">Uncharacterized protein</fullName>
    </submittedName>
</protein>
<sequence length="323" mass="34350">MVAVWAAVAIRFVLRRPAPLRSGGSRLKALAGFPLFLFLSFLPFPLFSEGRGLPLVFLRRWSLVAPPAARAERERRRESEEEVAVHREGPFGVASFPVGFECELQESVAVVAGCSVCRVAPLVERCDTCLWLLSALCWLVVNSGEVLPEFFSVGSGGKLFVVVLVGVSLSEAVVMLVNTVVCNLLVCLWSRTALGAFGGVSPKAALCVVPLTMCLAVVLSSLSSGSFSSFLDCVGIAQCVFPLVPQLCLEALVPLLVLHVFLLWVSGGESLSVGLESFQAIGAVVYCTLSVFLSLLHASCGESFLLACVVSAAGATVLHLAWF</sequence>
<feature type="non-terminal residue" evidence="2">
    <location>
        <position position="1"/>
    </location>
</feature>
<reference evidence="2" key="1">
    <citation type="submission" date="2017-07" db="EMBL/GenBank/DDBJ databases">
        <title>Taro Niue Genome Assembly and Annotation.</title>
        <authorList>
            <person name="Atibalentja N."/>
            <person name="Keating K."/>
            <person name="Fields C.J."/>
        </authorList>
    </citation>
    <scope>NUCLEOTIDE SEQUENCE</scope>
    <source>
        <strain evidence="2">Niue_2</strain>
        <tissue evidence="2">Leaf</tissue>
    </source>
</reference>
<dbReference type="AlphaFoldDB" id="A0A843W0H7"/>
<feature type="transmembrane region" description="Helical" evidence="1">
    <location>
        <begin position="304"/>
        <end position="322"/>
    </location>
</feature>
<evidence type="ECO:0000313" key="2">
    <source>
        <dbReference type="EMBL" id="MQL98594.1"/>
    </source>
</evidence>
<feature type="transmembrane region" description="Helical" evidence="1">
    <location>
        <begin position="159"/>
        <end position="188"/>
    </location>
</feature>
<evidence type="ECO:0000256" key="1">
    <source>
        <dbReference type="SAM" id="Phobius"/>
    </source>
</evidence>
<dbReference type="EMBL" id="NMUH01002211">
    <property type="protein sequence ID" value="MQL98594.1"/>
    <property type="molecule type" value="Genomic_DNA"/>
</dbReference>
<feature type="transmembrane region" description="Helical" evidence="1">
    <location>
        <begin position="200"/>
        <end position="223"/>
    </location>
</feature>
<feature type="transmembrane region" description="Helical" evidence="1">
    <location>
        <begin position="243"/>
        <end position="265"/>
    </location>
</feature>